<feature type="transmembrane region" description="Helical" evidence="1">
    <location>
        <begin position="35"/>
        <end position="53"/>
    </location>
</feature>
<dbReference type="Proteomes" id="UP001597233">
    <property type="component" value="Unassembled WGS sequence"/>
</dbReference>
<keyword evidence="1" id="KW-1133">Transmembrane helix</keyword>
<evidence type="ECO:0000313" key="2">
    <source>
        <dbReference type="EMBL" id="MFD1887238.1"/>
    </source>
</evidence>
<protein>
    <recommendedName>
        <fullName evidence="4">YesK-like protein</fullName>
    </recommendedName>
</protein>
<evidence type="ECO:0008006" key="4">
    <source>
        <dbReference type="Google" id="ProtNLM"/>
    </source>
</evidence>
<keyword evidence="3" id="KW-1185">Reference proteome</keyword>
<feature type="transmembrane region" description="Helical" evidence="1">
    <location>
        <begin position="59"/>
        <end position="83"/>
    </location>
</feature>
<proteinExistence type="predicted"/>
<reference evidence="3" key="1">
    <citation type="journal article" date="2019" name="Int. J. Syst. Evol. Microbiol.">
        <title>The Global Catalogue of Microorganisms (GCM) 10K type strain sequencing project: providing services to taxonomists for standard genome sequencing and annotation.</title>
        <authorList>
            <consortium name="The Broad Institute Genomics Platform"/>
            <consortium name="The Broad Institute Genome Sequencing Center for Infectious Disease"/>
            <person name="Wu L."/>
            <person name="Ma J."/>
        </authorList>
    </citation>
    <scope>NUCLEOTIDE SEQUENCE [LARGE SCALE GENOMIC DNA]</scope>
    <source>
        <strain evidence="3">CCUG 54950</strain>
    </source>
</reference>
<organism evidence="2 3">
    <name type="scientific">Paenibacillus wenxiniae</name>
    <dbReference type="NCBI Taxonomy" id="1636843"/>
    <lineage>
        <taxon>Bacteria</taxon>
        <taxon>Bacillati</taxon>
        <taxon>Bacillota</taxon>
        <taxon>Bacilli</taxon>
        <taxon>Bacillales</taxon>
        <taxon>Paenibacillaceae</taxon>
        <taxon>Paenibacillus</taxon>
    </lineage>
</organism>
<keyword evidence="1" id="KW-0472">Membrane</keyword>
<feature type="transmembrane region" description="Helical" evidence="1">
    <location>
        <begin position="6"/>
        <end position="23"/>
    </location>
</feature>
<evidence type="ECO:0000313" key="3">
    <source>
        <dbReference type="Proteomes" id="UP001597233"/>
    </source>
</evidence>
<evidence type="ECO:0000256" key="1">
    <source>
        <dbReference type="SAM" id="Phobius"/>
    </source>
</evidence>
<accession>A0ABW4RP31</accession>
<dbReference type="EMBL" id="JBHUEH010000023">
    <property type="protein sequence ID" value="MFD1887238.1"/>
    <property type="molecule type" value="Genomic_DNA"/>
</dbReference>
<sequence length="92" mass="9867">MGFLFGISGGTALVLLVISIVLARRNRQSRTIPFVPGLIGVLLGAICMLFSLFQASLEGAMYLMMSIMCIVGALVALFIMLMIGQRLSGQRS</sequence>
<gene>
    <name evidence="2" type="ORF">ACFSC9_17225</name>
</gene>
<comment type="caution">
    <text evidence="2">The sequence shown here is derived from an EMBL/GenBank/DDBJ whole genome shotgun (WGS) entry which is preliminary data.</text>
</comment>
<keyword evidence="1" id="KW-0812">Transmembrane</keyword>
<name>A0ABW4RP31_9BACL</name>
<dbReference type="RefSeq" id="WP_347325269.1">
    <property type="nucleotide sequence ID" value="NZ_JBCGUH010000005.1"/>
</dbReference>